<feature type="region of interest" description="Disordered" evidence="1">
    <location>
        <begin position="1"/>
        <end position="24"/>
    </location>
</feature>
<sequence length="419" mass="44536">MSTPAAPSPPPAAPSPGAASAQVPERSLAPDLARGLMLALIALANVSWHLWGRPTQMTGAHPLEGSTLDRILQAIMMIAVDGRSYPLFAFLFGYGMVQFTRSRIERGLPEADVRRMLRRRHAAMILFGLVHASLLFMGDVLGAYGLAGLLLVWLFFRRRDRTLIIWSSVLAGLLALYALISVAGGALLIAFAPEGAAGEFVMADPQDVTAGSPSYLASILPRTSIWAGLTIAQVVSLTIPLSILLGWLAARHRLLEDPAAHLPLLRRLALIGIPIGWLGALPGALTSLDVLPVREDASWMFMGLSSVTGVCTGVGYAAAFALLAARLGSSRPPIVRAIAAVGKRSLSFYLLQSLVFAIVLSAWGLGVGGWAGTSLALLIGLLTWALGVPLAMLLEQRGARGPAEVLLRRLTYGRRTPNR</sequence>
<evidence type="ECO:0000256" key="1">
    <source>
        <dbReference type="SAM" id="MobiDB-lite"/>
    </source>
</evidence>
<dbReference type="SUPFAM" id="SSF103473">
    <property type="entry name" value="MFS general substrate transporter"/>
    <property type="match status" value="1"/>
</dbReference>
<keyword evidence="5" id="KW-1185">Reference proteome</keyword>
<evidence type="ECO:0000259" key="3">
    <source>
        <dbReference type="Pfam" id="PF04235"/>
    </source>
</evidence>
<keyword evidence="2" id="KW-1133">Transmembrane helix</keyword>
<dbReference type="Proteomes" id="UP001589793">
    <property type="component" value="Unassembled WGS sequence"/>
</dbReference>
<gene>
    <name evidence="4" type="ORF">ACFFF6_08670</name>
</gene>
<reference evidence="4 5" key="1">
    <citation type="submission" date="2024-09" db="EMBL/GenBank/DDBJ databases">
        <authorList>
            <person name="Sun Q."/>
            <person name="Mori K."/>
        </authorList>
    </citation>
    <scope>NUCLEOTIDE SEQUENCE [LARGE SCALE GENOMIC DNA]</scope>
    <source>
        <strain evidence="4 5">CICC 10874</strain>
    </source>
</reference>
<comment type="caution">
    <text evidence="4">The sequence shown here is derived from an EMBL/GenBank/DDBJ whole genome shotgun (WGS) entry which is preliminary data.</text>
</comment>
<accession>A0ABV6RAL2</accession>
<dbReference type="Pfam" id="PF04235">
    <property type="entry name" value="DUF418"/>
    <property type="match status" value="1"/>
</dbReference>
<feature type="transmembrane region" description="Helical" evidence="2">
    <location>
        <begin position="140"/>
        <end position="156"/>
    </location>
</feature>
<evidence type="ECO:0000256" key="2">
    <source>
        <dbReference type="SAM" id="Phobius"/>
    </source>
</evidence>
<proteinExistence type="predicted"/>
<dbReference type="PANTHER" id="PTHR30590:SF2">
    <property type="entry name" value="INNER MEMBRANE PROTEIN"/>
    <property type="match status" value="1"/>
</dbReference>
<organism evidence="4 5">
    <name type="scientific">Brachybacterium hainanense</name>
    <dbReference type="NCBI Taxonomy" id="1541174"/>
    <lineage>
        <taxon>Bacteria</taxon>
        <taxon>Bacillati</taxon>
        <taxon>Actinomycetota</taxon>
        <taxon>Actinomycetes</taxon>
        <taxon>Micrococcales</taxon>
        <taxon>Dermabacteraceae</taxon>
        <taxon>Brachybacterium</taxon>
    </lineage>
</organism>
<feature type="domain" description="DUF418" evidence="3">
    <location>
        <begin position="249"/>
        <end position="413"/>
    </location>
</feature>
<feature type="transmembrane region" description="Helical" evidence="2">
    <location>
        <begin position="300"/>
        <end position="325"/>
    </location>
</feature>
<feature type="transmembrane region" description="Helical" evidence="2">
    <location>
        <begin position="268"/>
        <end position="288"/>
    </location>
</feature>
<protein>
    <submittedName>
        <fullName evidence="4">DUF418 domain-containing protein</fullName>
    </submittedName>
</protein>
<dbReference type="PANTHER" id="PTHR30590">
    <property type="entry name" value="INNER MEMBRANE PROTEIN"/>
    <property type="match status" value="1"/>
</dbReference>
<keyword evidence="2" id="KW-0472">Membrane</keyword>
<dbReference type="InterPro" id="IPR052529">
    <property type="entry name" value="Bact_Transport_Assoc"/>
</dbReference>
<name>A0ABV6RAL2_9MICO</name>
<feature type="transmembrane region" description="Helical" evidence="2">
    <location>
        <begin position="346"/>
        <end position="365"/>
    </location>
</feature>
<feature type="transmembrane region" description="Helical" evidence="2">
    <location>
        <begin position="225"/>
        <end position="248"/>
    </location>
</feature>
<dbReference type="EMBL" id="JBHLSV010000008">
    <property type="protein sequence ID" value="MFC0674025.1"/>
    <property type="molecule type" value="Genomic_DNA"/>
</dbReference>
<feature type="transmembrane region" description="Helical" evidence="2">
    <location>
        <begin position="163"/>
        <end position="192"/>
    </location>
</feature>
<evidence type="ECO:0000313" key="4">
    <source>
        <dbReference type="EMBL" id="MFC0674025.1"/>
    </source>
</evidence>
<dbReference type="InterPro" id="IPR036259">
    <property type="entry name" value="MFS_trans_sf"/>
</dbReference>
<dbReference type="InterPro" id="IPR007349">
    <property type="entry name" value="DUF418"/>
</dbReference>
<feature type="compositionally biased region" description="Pro residues" evidence="1">
    <location>
        <begin position="1"/>
        <end position="14"/>
    </location>
</feature>
<feature type="transmembrane region" description="Helical" evidence="2">
    <location>
        <begin position="371"/>
        <end position="394"/>
    </location>
</feature>
<dbReference type="RefSeq" id="WP_376979959.1">
    <property type="nucleotide sequence ID" value="NZ_JBHLSV010000008.1"/>
</dbReference>
<keyword evidence="2" id="KW-0812">Transmembrane</keyword>
<evidence type="ECO:0000313" key="5">
    <source>
        <dbReference type="Proteomes" id="UP001589793"/>
    </source>
</evidence>